<comment type="caution">
    <text evidence="4">The sequence shown here is derived from an EMBL/GenBank/DDBJ whole genome shotgun (WGS) entry which is preliminary data.</text>
</comment>
<dbReference type="CDD" id="cd05242">
    <property type="entry name" value="SDR_a8"/>
    <property type="match status" value="1"/>
</dbReference>
<evidence type="ECO:0000313" key="5">
    <source>
        <dbReference type="Proteomes" id="UP001156690"/>
    </source>
</evidence>
<proteinExistence type="inferred from homology"/>
<dbReference type="InterPro" id="IPR036291">
    <property type="entry name" value="NAD(P)-bd_dom_sf"/>
</dbReference>
<feature type="domain" description="NAD-dependent epimerase/dehydratase" evidence="2">
    <location>
        <begin position="3"/>
        <end position="226"/>
    </location>
</feature>
<dbReference type="InterPro" id="IPR010099">
    <property type="entry name" value="SDR39U1"/>
</dbReference>
<dbReference type="PANTHER" id="PTHR11092:SF0">
    <property type="entry name" value="EPIMERASE FAMILY PROTEIN SDR39U1"/>
    <property type="match status" value="1"/>
</dbReference>
<dbReference type="Gene3D" id="3.40.50.720">
    <property type="entry name" value="NAD(P)-binding Rossmann-like Domain"/>
    <property type="match status" value="1"/>
</dbReference>
<protein>
    <submittedName>
        <fullName evidence="4">Epimerase</fullName>
    </submittedName>
</protein>
<dbReference type="RefSeq" id="WP_126608808.1">
    <property type="nucleotide sequence ID" value="NZ_AP025144.1"/>
</dbReference>
<dbReference type="AlphaFoldDB" id="A0AAV5NM01"/>
<comment type="similarity">
    <text evidence="1">Belongs to the NAD(P)-dependent epimerase/dehydratase family. SDR39U1 subfamily.</text>
</comment>
<evidence type="ECO:0000259" key="2">
    <source>
        <dbReference type="Pfam" id="PF01370"/>
    </source>
</evidence>
<feature type="domain" description="DUF1731" evidence="3">
    <location>
        <begin position="253"/>
        <end position="299"/>
    </location>
</feature>
<evidence type="ECO:0000259" key="3">
    <source>
        <dbReference type="Pfam" id="PF08338"/>
    </source>
</evidence>
<dbReference type="PANTHER" id="PTHR11092">
    <property type="entry name" value="SUGAR NUCLEOTIDE EPIMERASE RELATED"/>
    <property type="match status" value="1"/>
</dbReference>
<evidence type="ECO:0000313" key="4">
    <source>
        <dbReference type="EMBL" id="GLQ71389.1"/>
    </source>
</evidence>
<evidence type="ECO:0000256" key="1">
    <source>
        <dbReference type="ARBA" id="ARBA00009353"/>
    </source>
</evidence>
<dbReference type="Proteomes" id="UP001156690">
    <property type="component" value="Unassembled WGS sequence"/>
</dbReference>
<keyword evidence="5" id="KW-1185">Reference proteome</keyword>
<gene>
    <name evidence="4" type="ORF">GCM10007932_07490</name>
</gene>
<accession>A0AAV5NM01</accession>
<dbReference type="NCBIfam" id="TIGR01777">
    <property type="entry name" value="yfcH"/>
    <property type="match status" value="1"/>
</dbReference>
<name>A0AAV5NM01_9VIBR</name>
<sequence length="304" mass="34176">MKVLLTGGTGFIGKELVKHLAGHQLVVLTRNIEKAREVLTHADFGNIEYIADFDSFSDLNDFDAVINLAGEPIADKRWSDNQKQKICDSRWDITKQVVSLVHASTQPPSVFISGSAVGYYGDQQSHPFDENLHVHQEQFAHQVCSKWETIAKRAESDRTRVCLLRTGIVLGTNGGALEKMILPYRMGLGGPIGSGKQYMPWIHLQDMVRAIMYLLETDYARGVFNLCAPHPVQNQLFSKTLAKVLNRPHILFTPKWVIQLALGEASSLLFDSIRAKPKHLTELGFIFTYSRLEPALKNILQHQD</sequence>
<reference evidence="5" key="1">
    <citation type="journal article" date="2019" name="Int. J. Syst. Evol. Microbiol.">
        <title>The Global Catalogue of Microorganisms (GCM) 10K type strain sequencing project: providing services to taxonomists for standard genome sequencing and annotation.</title>
        <authorList>
            <consortium name="The Broad Institute Genomics Platform"/>
            <consortium name="The Broad Institute Genome Sequencing Center for Infectious Disease"/>
            <person name="Wu L."/>
            <person name="Ma J."/>
        </authorList>
    </citation>
    <scope>NUCLEOTIDE SEQUENCE [LARGE SCALE GENOMIC DNA]</scope>
    <source>
        <strain evidence="5">NBRC 15640</strain>
    </source>
</reference>
<dbReference type="SUPFAM" id="SSF51735">
    <property type="entry name" value="NAD(P)-binding Rossmann-fold domains"/>
    <property type="match status" value="1"/>
</dbReference>
<dbReference type="InterPro" id="IPR013549">
    <property type="entry name" value="DUF1731"/>
</dbReference>
<dbReference type="Pfam" id="PF08338">
    <property type="entry name" value="DUF1731"/>
    <property type="match status" value="1"/>
</dbReference>
<dbReference type="InterPro" id="IPR001509">
    <property type="entry name" value="Epimerase_deHydtase"/>
</dbReference>
<organism evidence="4 5">
    <name type="scientific">Vibrio penaeicida</name>
    <dbReference type="NCBI Taxonomy" id="104609"/>
    <lineage>
        <taxon>Bacteria</taxon>
        <taxon>Pseudomonadati</taxon>
        <taxon>Pseudomonadota</taxon>
        <taxon>Gammaproteobacteria</taxon>
        <taxon>Vibrionales</taxon>
        <taxon>Vibrionaceae</taxon>
        <taxon>Vibrio</taxon>
    </lineage>
</organism>
<dbReference type="EMBL" id="BSNX01000007">
    <property type="protein sequence ID" value="GLQ71389.1"/>
    <property type="molecule type" value="Genomic_DNA"/>
</dbReference>
<dbReference type="Pfam" id="PF01370">
    <property type="entry name" value="Epimerase"/>
    <property type="match status" value="1"/>
</dbReference>